<feature type="transmembrane region" description="Helical" evidence="8">
    <location>
        <begin position="73"/>
        <end position="96"/>
    </location>
</feature>
<keyword evidence="3" id="KW-1003">Cell membrane</keyword>
<comment type="subcellular location">
    <subcellularLocation>
        <location evidence="1">Cell membrane</location>
        <topology evidence="1">Multi-pass membrane protein</topology>
    </subcellularLocation>
</comment>
<evidence type="ECO:0000259" key="9">
    <source>
        <dbReference type="Pfam" id="PF13303"/>
    </source>
</evidence>
<feature type="transmembrane region" description="Helical" evidence="8">
    <location>
        <begin position="146"/>
        <end position="168"/>
    </location>
</feature>
<keyword evidence="5 8" id="KW-0812">Transmembrane</keyword>
<evidence type="ECO:0000256" key="7">
    <source>
        <dbReference type="ARBA" id="ARBA00023136"/>
    </source>
</evidence>
<organism evidence="10 11">
    <name type="scientific">Bacillus carboniphilus</name>
    <dbReference type="NCBI Taxonomy" id="86663"/>
    <lineage>
        <taxon>Bacteria</taxon>
        <taxon>Bacillati</taxon>
        <taxon>Bacillota</taxon>
        <taxon>Bacilli</taxon>
        <taxon>Bacillales</taxon>
        <taxon>Bacillaceae</taxon>
        <taxon>Bacillus</taxon>
    </lineage>
</organism>
<keyword evidence="4 10" id="KW-0762">Sugar transport</keyword>
<dbReference type="Pfam" id="PF13303">
    <property type="entry name" value="PTS_EIIC_2"/>
    <property type="match status" value="1"/>
</dbReference>
<keyword evidence="11" id="KW-1185">Reference proteome</keyword>
<reference evidence="10 11" key="1">
    <citation type="journal article" date="2019" name="Int. J. Syst. Evol. Microbiol.">
        <title>The Global Catalogue of Microorganisms (GCM) 10K type strain sequencing project: providing services to taxonomists for standard genome sequencing and annotation.</title>
        <authorList>
            <consortium name="The Broad Institute Genomics Platform"/>
            <consortium name="The Broad Institute Genome Sequencing Center for Infectious Disease"/>
            <person name="Wu L."/>
            <person name="Ma J."/>
        </authorList>
    </citation>
    <scope>NUCLEOTIDE SEQUENCE [LARGE SCALE GENOMIC DNA]</scope>
    <source>
        <strain evidence="10 11">JCM 9731</strain>
    </source>
</reference>
<proteinExistence type="predicted"/>
<evidence type="ECO:0000256" key="1">
    <source>
        <dbReference type="ARBA" id="ARBA00004651"/>
    </source>
</evidence>
<keyword evidence="7 8" id="KW-0472">Membrane</keyword>
<keyword evidence="6 8" id="KW-1133">Transmembrane helix</keyword>
<evidence type="ECO:0000256" key="5">
    <source>
        <dbReference type="ARBA" id="ARBA00022692"/>
    </source>
</evidence>
<protein>
    <submittedName>
        <fullName evidence="10">PTS sugar transporter subunit IIC</fullName>
    </submittedName>
</protein>
<evidence type="ECO:0000256" key="3">
    <source>
        <dbReference type="ARBA" id="ARBA00022475"/>
    </source>
</evidence>
<feature type="transmembrane region" description="Helical" evidence="8">
    <location>
        <begin position="103"/>
        <end position="126"/>
    </location>
</feature>
<evidence type="ECO:0000256" key="2">
    <source>
        <dbReference type="ARBA" id="ARBA00022448"/>
    </source>
</evidence>
<evidence type="ECO:0000313" key="11">
    <source>
        <dbReference type="Proteomes" id="UP001500782"/>
    </source>
</evidence>
<evidence type="ECO:0000256" key="8">
    <source>
        <dbReference type="SAM" id="Phobius"/>
    </source>
</evidence>
<name>A0ABN0WCI2_9BACI</name>
<feature type="transmembrane region" description="Helical" evidence="8">
    <location>
        <begin position="31"/>
        <end position="53"/>
    </location>
</feature>
<feature type="transmembrane region" description="Helical" evidence="8">
    <location>
        <begin position="220"/>
        <end position="239"/>
    </location>
</feature>
<evidence type="ECO:0000256" key="4">
    <source>
        <dbReference type="ARBA" id="ARBA00022597"/>
    </source>
</evidence>
<evidence type="ECO:0000313" key="10">
    <source>
        <dbReference type="EMBL" id="GAA0332802.1"/>
    </source>
</evidence>
<dbReference type="Proteomes" id="UP001500782">
    <property type="component" value="Unassembled WGS sequence"/>
</dbReference>
<dbReference type="InterPro" id="IPR003352">
    <property type="entry name" value="PTS_EIIC"/>
</dbReference>
<dbReference type="EMBL" id="BAAADJ010000023">
    <property type="protein sequence ID" value="GAA0332802.1"/>
    <property type="molecule type" value="Genomic_DNA"/>
</dbReference>
<gene>
    <name evidence="10" type="ORF">GCM10008967_24370</name>
</gene>
<sequence length="374" mass="39044">MLLSQLIERKVGECLKSYLEKKGIHVSVKTYLIDALSFMALGLFSSLIIGLIIKTVGEQIANIPGFVSISEFFIELGSFAMDPKIMGAAIGVAIAYGLNAPPLVIFAAAATGGFGAVLGGPAGSYIAALFTSEFGKLVSKTTKVDIIVTPFVALVAGFLTAKFVGPGISNFMKFFGSQIEAATELRPIFMGIVVAVLMGLALTAPISSAAIAFMLDLSGVAAGAATIGCSAQMIGFAVMSYKENKVGGLFAQGLGTSMLQVPNIIRNPRILIPPTIAGALLAPLGTTLFIMENNAAGAGMGTSGLVGQIMTFTTMGFSLSVFWKVLFLHIIGPAVLTLVLSVWMRKKGWIRPNDLYINIGGERNEKTASAGRAS</sequence>
<accession>A0ABN0WCI2</accession>
<feature type="domain" description="Phosphotransferase system EIIC" evidence="9">
    <location>
        <begin position="34"/>
        <end position="355"/>
    </location>
</feature>
<comment type="caution">
    <text evidence="10">The sequence shown here is derived from an EMBL/GenBank/DDBJ whole genome shotgun (WGS) entry which is preliminary data.</text>
</comment>
<feature type="transmembrane region" description="Helical" evidence="8">
    <location>
        <begin position="325"/>
        <end position="343"/>
    </location>
</feature>
<evidence type="ECO:0000256" key="6">
    <source>
        <dbReference type="ARBA" id="ARBA00022989"/>
    </source>
</evidence>
<keyword evidence="2" id="KW-0813">Transport</keyword>
<feature type="transmembrane region" description="Helical" evidence="8">
    <location>
        <begin position="271"/>
        <end position="291"/>
    </location>
</feature>
<feature type="transmembrane region" description="Helical" evidence="8">
    <location>
        <begin position="188"/>
        <end position="214"/>
    </location>
</feature>